<keyword evidence="1" id="KW-0732">Signal</keyword>
<evidence type="ECO:0000313" key="3">
    <source>
        <dbReference type="Proteomes" id="UP000036681"/>
    </source>
</evidence>
<organism evidence="3 4">
    <name type="scientific">Ascaris lumbricoides</name>
    <name type="common">Giant roundworm</name>
    <dbReference type="NCBI Taxonomy" id="6252"/>
    <lineage>
        <taxon>Eukaryota</taxon>
        <taxon>Metazoa</taxon>
        <taxon>Ecdysozoa</taxon>
        <taxon>Nematoda</taxon>
        <taxon>Chromadorea</taxon>
        <taxon>Rhabditida</taxon>
        <taxon>Spirurina</taxon>
        <taxon>Ascaridomorpha</taxon>
        <taxon>Ascaridoidea</taxon>
        <taxon>Ascarididae</taxon>
        <taxon>Ascaris</taxon>
    </lineage>
</organism>
<dbReference type="WBParaSite" id="ALUE_0000883601-mRNA-1">
    <property type="protein sequence ID" value="ALUE_0000883601-mRNA-1"/>
    <property type="gene ID" value="ALUE_0000883601"/>
</dbReference>
<feature type="chain" id="PRO_5005656485" evidence="1">
    <location>
        <begin position="17"/>
        <end position="154"/>
    </location>
</feature>
<feature type="domain" description="Ground-like" evidence="2">
    <location>
        <begin position="65"/>
        <end position="133"/>
    </location>
</feature>
<keyword evidence="3" id="KW-1185">Reference proteome</keyword>
<accession>A0A0M3HZ03</accession>
<reference evidence="4" key="1">
    <citation type="submission" date="2017-02" db="UniProtKB">
        <authorList>
            <consortium name="WormBaseParasite"/>
        </authorList>
    </citation>
    <scope>IDENTIFICATION</scope>
</reference>
<dbReference type="Proteomes" id="UP000036681">
    <property type="component" value="Unplaced"/>
</dbReference>
<dbReference type="AlphaFoldDB" id="A0A0M3HZ03"/>
<protein>
    <submittedName>
        <fullName evidence="4">Ground-like domain-containing protein</fullName>
    </submittedName>
</protein>
<name>A0A0M3HZ03_ASCLU</name>
<evidence type="ECO:0000256" key="1">
    <source>
        <dbReference type="SAM" id="SignalP"/>
    </source>
</evidence>
<dbReference type="InterPro" id="IPR007284">
    <property type="entry name" value="Ground-like_dom"/>
</dbReference>
<dbReference type="Pfam" id="PF04155">
    <property type="entry name" value="Ground-like"/>
    <property type="match status" value="1"/>
</dbReference>
<sequence length="154" mass="17496">MRRCLLIFTIYHFTIGAIIPRYECPLASSCSSLNSDQYGQREKQIVKRDTKVDTGLVEEIIDEGRCNSEKLRAIMLEHMSGNVREAKIAIMRAAEAKIGGHFSVICARGDFSYITTTRLYCLETIANVNCYAFLTDFSRTQNLPQPHQSPSRRI</sequence>
<evidence type="ECO:0000313" key="4">
    <source>
        <dbReference type="WBParaSite" id="ALUE_0000883601-mRNA-1"/>
    </source>
</evidence>
<evidence type="ECO:0000259" key="2">
    <source>
        <dbReference type="Pfam" id="PF04155"/>
    </source>
</evidence>
<feature type="signal peptide" evidence="1">
    <location>
        <begin position="1"/>
        <end position="16"/>
    </location>
</feature>
<proteinExistence type="predicted"/>